<evidence type="ECO:0000313" key="2">
    <source>
        <dbReference type="EMBL" id="CAE0437314.1"/>
    </source>
</evidence>
<proteinExistence type="predicted"/>
<name>A0A6S8BXA0_9STRA</name>
<protein>
    <submittedName>
        <fullName evidence="1">Uncharacterized protein</fullName>
    </submittedName>
</protein>
<reference evidence="1" key="1">
    <citation type="submission" date="2021-01" db="EMBL/GenBank/DDBJ databases">
        <authorList>
            <person name="Corre E."/>
            <person name="Pelletier E."/>
            <person name="Niang G."/>
            <person name="Scheremetjew M."/>
            <person name="Finn R."/>
            <person name="Kale V."/>
            <person name="Holt S."/>
            <person name="Cochrane G."/>
            <person name="Meng A."/>
            <person name="Brown T."/>
            <person name="Cohen L."/>
        </authorList>
    </citation>
    <scope>NUCLEOTIDE SEQUENCE</scope>
    <source>
        <strain evidence="1">GSBS06</strain>
    </source>
</reference>
<sequence>MQRRLLSLALRVKSRRGRFLLDTFVTPTLYDQISGSVGTVAEVEKLLLPILHPKSDDPLRVDLSHVQRDIRFRSWIRNLYLNAKYSKTEVMKNAETDLSREQLEIPSFGRLVKIFNLEKWNRHPEHKENELQLALMKALRNDCVTVYDWSLEDVLECIGCCVVGLNEFNVTCEKMKIYDYVTKEYISQLSTYLYKRSREIKKEKGKDKVTILEVGAGSGRLGSSLKSEIERKRKKELKIELIMTDLGTWKLPVVGKYKDQVLRMDYKQAVEEFNPDIILCSWMPLGEDWSWCFRHKETVSEYILMGETDDGCCGHKWLTWGYRENPEELDSPFDFKHDEDKSEYSLDFFDWVGRQFKREKDAILNKYDAEKINTTPYEMDGFSRNLLEEPSMFQICRYDKEQYAANSKTVSFKRE</sequence>
<gene>
    <name evidence="1" type="ORF">ASTO00021_LOCUS7569</name>
    <name evidence="2" type="ORF">ASTO00021_LOCUS7571</name>
</gene>
<organism evidence="1">
    <name type="scientific">Aplanochytrium stocchinoi</name>
    <dbReference type="NCBI Taxonomy" id="215587"/>
    <lineage>
        <taxon>Eukaryota</taxon>
        <taxon>Sar</taxon>
        <taxon>Stramenopiles</taxon>
        <taxon>Bigyra</taxon>
        <taxon>Labyrinthulomycetes</taxon>
        <taxon>Thraustochytrida</taxon>
        <taxon>Thraustochytriidae</taxon>
        <taxon>Aplanochytrium</taxon>
    </lineage>
</organism>
<dbReference type="EMBL" id="HBIN01010140">
    <property type="protein sequence ID" value="CAE0437314.1"/>
    <property type="molecule type" value="Transcribed_RNA"/>
</dbReference>
<accession>A0A6S8BXA0</accession>
<dbReference type="EMBL" id="HBIN01010138">
    <property type="protein sequence ID" value="CAE0437312.1"/>
    <property type="molecule type" value="Transcribed_RNA"/>
</dbReference>
<evidence type="ECO:0000313" key="1">
    <source>
        <dbReference type="EMBL" id="CAE0437312.1"/>
    </source>
</evidence>
<dbReference type="AlphaFoldDB" id="A0A6S8BXA0"/>